<evidence type="ECO:0000313" key="5">
    <source>
        <dbReference type="EMBL" id="UQS84130.1"/>
    </source>
</evidence>
<dbReference type="InterPro" id="IPR003439">
    <property type="entry name" value="ABC_transporter-like_ATP-bd"/>
</dbReference>
<protein>
    <submittedName>
        <fullName evidence="5">ABC transporter ATP-binding protein</fullName>
    </submittedName>
</protein>
<accession>A0ABY4PER8</accession>
<evidence type="ECO:0000256" key="1">
    <source>
        <dbReference type="ARBA" id="ARBA00022448"/>
    </source>
</evidence>
<dbReference type="InterPro" id="IPR003593">
    <property type="entry name" value="AAA+_ATPase"/>
</dbReference>
<evidence type="ECO:0000313" key="6">
    <source>
        <dbReference type="Proteomes" id="UP000831947"/>
    </source>
</evidence>
<feature type="domain" description="ABC transporter" evidence="4">
    <location>
        <begin position="5"/>
        <end position="222"/>
    </location>
</feature>
<evidence type="ECO:0000256" key="3">
    <source>
        <dbReference type="ARBA" id="ARBA00022840"/>
    </source>
</evidence>
<evidence type="ECO:0000256" key="2">
    <source>
        <dbReference type="ARBA" id="ARBA00022741"/>
    </source>
</evidence>
<organism evidence="5 6">
    <name type="scientific">Bombilactobacillus thymidiniphilus</name>
    <dbReference type="NCBI Taxonomy" id="2923363"/>
    <lineage>
        <taxon>Bacteria</taxon>
        <taxon>Bacillati</taxon>
        <taxon>Bacillota</taxon>
        <taxon>Bacilli</taxon>
        <taxon>Lactobacillales</taxon>
        <taxon>Lactobacillaceae</taxon>
        <taxon>Bombilactobacillus</taxon>
    </lineage>
</organism>
<dbReference type="PROSITE" id="PS50893">
    <property type="entry name" value="ABC_TRANSPORTER_2"/>
    <property type="match status" value="1"/>
</dbReference>
<dbReference type="Pfam" id="PF00005">
    <property type="entry name" value="ABC_tran"/>
    <property type="match status" value="1"/>
</dbReference>
<dbReference type="RefSeq" id="WP_249513314.1">
    <property type="nucleotide sequence ID" value="NZ_CP093365.1"/>
</dbReference>
<dbReference type="Proteomes" id="UP000831947">
    <property type="component" value="Chromosome"/>
</dbReference>
<proteinExistence type="predicted"/>
<dbReference type="CDD" id="cd03230">
    <property type="entry name" value="ABC_DR_subfamily_A"/>
    <property type="match status" value="1"/>
</dbReference>
<dbReference type="InterPro" id="IPR027417">
    <property type="entry name" value="P-loop_NTPase"/>
</dbReference>
<dbReference type="SUPFAM" id="SSF52540">
    <property type="entry name" value="P-loop containing nucleoside triphosphate hydrolases"/>
    <property type="match status" value="1"/>
</dbReference>
<reference evidence="5 6" key="1">
    <citation type="journal article" date="2022" name="Int. J. Syst. Evol. Microbiol.">
        <title>Apilactobacillus apisilvae sp. nov., Nicolia spurrieriana gen. nov. sp. nov., Bombilactobacillus folatiphilus sp. nov. and Bombilactobacillus thymidiniphilus sp. nov., four new lactic acid bacterial isolates from stingless bees Tetragonula carbonaria and Austroplebeia australis.</title>
        <authorList>
            <person name="Oliphant S.A."/>
            <person name="Watson-Haigh N.S."/>
            <person name="Sumby K.M."/>
            <person name="Gardner J."/>
            <person name="Groom S."/>
            <person name="Jiranek V."/>
        </authorList>
    </citation>
    <scope>NUCLEOTIDE SEQUENCE [LARGE SCALE GENOMIC DNA]</scope>
    <source>
        <strain evidence="5 6">SG4_A1</strain>
    </source>
</reference>
<name>A0ABY4PER8_9LACO</name>
<sequence length="296" mass="33154">MVELVSANNLHVAINNIEILNGLTFNISDEPNVIALIGPNGAGKTTLINTIMGFNNVIDGDFKIGTQSIAYCPDTPEFEPELFSLEVLKQSSFLAHVNFDESRAIKILKLVGLSKYTKQKVGTFSRGIKQRLGIASSLILKPKLLFLDEPTSALDPLGKQDILDLIKNLSKYLVVVISSHELDDIQRIAKSLIVLNNGQIIYTGSMQKFIDYENSFYKKASIRTKDKYSYGTILNELQKKQINLLKCDPDNLEIFFSDSDFKIVMEIAYLHADIINCICKFDMSLTEAFKMAVINK</sequence>
<dbReference type="PANTHER" id="PTHR42939:SF1">
    <property type="entry name" value="ABC TRANSPORTER ATP-BINDING PROTEIN ALBC-RELATED"/>
    <property type="match status" value="1"/>
</dbReference>
<keyword evidence="3 5" id="KW-0067">ATP-binding</keyword>
<dbReference type="EMBL" id="CP093365">
    <property type="protein sequence ID" value="UQS84130.1"/>
    <property type="molecule type" value="Genomic_DNA"/>
</dbReference>
<keyword evidence="1" id="KW-0813">Transport</keyword>
<dbReference type="InterPro" id="IPR051782">
    <property type="entry name" value="ABC_Transporter_VariousFunc"/>
</dbReference>
<dbReference type="GO" id="GO:0005524">
    <property type="term" value="F:ATP binding"/>
    <property type="evidence" value="ECO:0007669"/>
    <property type="project" value="UniProtKB-KW"/>
</dbReference>
<keyword evidence="6" id="KW-1185">Reference proteome</keyword>
<dbReference type="Gene3D" id="3.40.50.300">
    <property type="entry name" value="P-loop containing nucleotide triphosphate hydrolases"/>
    <property type="match status" value="1"/>
</dbReference>
<gene>
    <name evidence="5" type="ORF">MOO47_02970</name>
</gene>
<evidence type="ECO:0000259" key="4">
    <source>
        <dbReference type="PROSITE" id="PS50893"/>
    </source>
</evidence>
<keyword evidence="2" id="KW-0547">Nucleotide-binding</keyword>
<dbReference type="SMART" id="SM00382">
    <property type="entry name" value="AAA"/>
    <property type="match status" value="1"/>
</dbReference>
<dbReference type="PANTHER" id="PTHR42939">
    <property type="entry name" value="ABC TRANSPORTER ATP-BINDING PROTEIN ALBC-RELATED"/>
    <property type="match status" value="1"/>
</dbReference>